<dbReference type="OrthoDB" id="9782128at2"/>
<dbReference type="Pfam" id="PF00300">
    <property type="entry name" value="His_Phos_1"/>
    <property type="match status" value="1"/>
</dbReference>
<keyword evidence="2" id="KW-0413">Isomerase</keyword>
<protein>
    <submittedName>
        <fullName evidence="5">Histidine phosphatase family protein</fullName>
    </submittedName>
</protein>
<dbReference type="GO" id="GO:0005737">
    <property type="term" value="C:cytoplasm"/>
    <property type="evidence" value="ECO:0007669"/>
    <property type="project" value="TreeGrafter"/>
</dbReference>
<accession>A0A3R9DVP1</accession>
<reference evidence="6" key="1">
    <citation type="submission" date="2018-12" db="EMBL/GenBank/DDBJ databases">
        <title>Bacillus chawlae sp. nov., Bacillus glennii sp. nov., and Bacillus saganii sp. nov. Isolated from the Vehicle Assembly Building at Kennedy Space Center where the Viking Spacecraft were Assembled.</title>
        <authorList>
            <person name="Seuylemezian A."/>
            <person name="Vaishampayan P."/>
        </authorList>
    </citation>
    <scope>NUCLEOTIDE SEQUENCE [LARGE SCALE GENOMIC DNA]</scope>
    <source>
        <strain evidence="6">DSM 13966</strain>
    </source>
</reference>
<dbReference type="InterPro" id="IPR001345">
    <property type="entry name" value="PG/BPGM_mutase_AS"/>
</dbReference>
<gene>
    <name evidence="5" type="ORF">EJA10_04875</name>
</gene>
<dbReference type="EMBL" id="RSFW01000007">
    <property type="protein sequence ID" value="RSD28422.1"/>
    <property type="molecule type" value="Genomic_DNA"/>
</dbReference>
<keyword evidence="1" id="KW-0324">Glycolysis</keyword>
<dbReference type="AlphaFoldDB" id="A0A3R9DVP1"/>
<feature type="active site" description="Proton donor/acceptor" evidence="3">
    <location>
        <position position="83"/>
    </location>
</feature>
<dbReference type="PANTHER" id="PTHR48100">
    <property type="entry name" value="BROAD-SPECIFICITY PHOSPHATASE YOR283W-RELATED"/>
    <property type="match status" value="1"/>
</dbReference>
<dbReference type="PANTHER" id="PTHR48100:SF1">
    <property type="entry name" value="HISTIDINE PHOSPHATASE FAMILY PROTEIN-RELATED"/>
    <property type="match status" value="1"/>
</dbReference>
<feature type="active site" description="Tele-phosphohistidine intermediate" evidence="3">
    <location>
        <position position="10"/>
    </location>
</feature>
<evidence type="ECO:0000256" key="4">
    <source>
        <dbReference type="PIRSR" id="PIRSR613078-2"/>
    </source>
</evidence>
<feature type="binding site" evidence="4">
    <location>
        <position position="59"/>
    </location>
    <ligand>
        <name>substrate</name>
    </ligand>
</feature>
<dbReference type="GO" id="GO:0016791">
    <property type="term" value="F:phosphatase activity"/>
    <property type="evidence" value="ECO:0007669"/>
    <property type="project" value="TreeGrafter"/>
</dbReference>
<dbReference type="SMART" id="SM00855">
    <property type="entry name" value="PGAM"/>
    <property type="match status" value="1"/>
</dbReference>
<evidence type="ECO:0000256" key="3">
    <source>
        <dbReference type="PIRSR" id="PIRSR613078-1"/>
    </source>
</evidence>
<name>A0A3R9DVP1_9BACI</name>
<evidence type="ECO:0000256" key="2">
    <source>
        <dbReference type="ARBA" id="ARBA00023235"/>
    </source>
</evidence>
<proteinExistence type="predicted"/>
<dbReference type="PROSITE" id="PS00175">
    <property type="entry name" value="PG_MUTASE"/>
    <property type="match status" value="1"/>
</dbReference>
<evidence type="ECO:0000313" key="6">
    <source>
        <dbReference type="Proteomes" id="UP000279911"/>
    </source>
</evidence>
<dbReference type="InterPro" id="IPR029033">
    <property type="entry name" value="His_PPase_superfam"/>
</dbReference>
<sequence>MLLTLYITRHGETVWNTQKRMQGWLDSALTEKGMANAVSLGGSLRDIEFDAIYASPSERTVSTAKLIMGDRELPFYLEEQLREIHMGDWEGRTATEIQEQYPEEFHSFWNAPHLYETSSGESFEDLKTRVLQAVQSIREKHETGKILVVTHTVVIKTLLASFKNQPAEKLWEPPYIHDTSLTIVELDGENCSIVVEGDMSHLECAVKN</sequence>
<evidence type="ECO:0000313" key="5">
    <source>
        <dbReference type="EMBL" id="RSD28422.1"/>
    </source>
</evidence>
<organism evidence="5 6">
    <name type="scientific">Mesobacillus subterraneus</name>
    <dbReference type="NCBI Taxonomy" id="285983"/>
    <lineage>
        <taxon>Bacteria</taxon>
        <taxon>Bacillati</taxon>
        <taxon>Bacillota</taxon>
        <taxon>Bacilli</taxon>
        <taxon>Bacillales</taxon>
        <taxon>Bacillaceae</taxon>
        <taxon>Mesobacillus</taxon>
    </lineage>
</organism>
<dbReference type="InterPro" id="IPR050275">
    <property type="entry name" value="PGM_Phosphatase"/>
</dbReference>
<evidence type="ECO:0000256" key="1">
    <source>
        <dbReference type="ARBA" id="ARBA00023152"/>
    </source>
</evidence>
<dbReference type="InterPro" id="IPR013078">
    <property type="entry name" value="His_Pase_superF_clade-1"/>
</dbReference>
<comment type="caution">
    <text evidence="5">The sequence shown here is derived from an EMBL/GenBank/DDBJ whole genome shotgun (WGS) entry which is preliminary data.</text>
</comment>
<dbReference type="CDD" id="cd07067">
    <property type="entry name" value="HP_PGM_like"/>
    <property type="match status" value="1"/>
</dbReference>
<feature type="binding site" evidence="4">
    <location>
        <begin position="9"/>
        <end position="16"/>
    </location>
    <ligand>
        <name>substrate</name>
    </ligand>
</feature>
<dbReference type="SUPFAM" id="SSF53254">
    <property type="entry name" value="Phosphoglycerate mutase-like"/>
    <property type="match status" value="1"/>
</dbReference>
<dbReference type="Gene3D" id="3.40.50.1240">
    <property type="entry name" value="Phosphoglycerate mutase-like"/>
    <property type="match status" value="1"/>
</dbReference>
<dbReference type="Proteomes" id="UP000279911">
    <property type="component" value="Unassembled WGS sequence"/>
</dbReference>